<dbReference type="OrthoDB" id="411176at2"/>
<keyword evidence="3" id="KW-1185">Reference proteome</keyword>
<feature type="transmembrane region" description="Helical" evidence="1">
    <location>
        <begin position="235"/>
        <end position="253"/>
    </location>
</feature>
<feature type="transmembrane region" description="Helical" evidence="1">
    <location>
        <begin position="30"/>
        <end position="48"/>
    </location>
</feature>
<reference evidence="2 3" key="1">
    <citation type="submission" date="2016-10" db="EMBL/GenBank/DDBJ databases">
        <authorList>
            <person name="de Groot N.N."/>
        </authorList>
    </citation>
    <scope>NUCLEOTIDE SEQUENCE [LARGE SCALE GENOMIC DNA]</scope>
    <source>
        <strain evidence="2 3">DSM 18978</strain>
    </source>
</reference>
<feature type="transmembrane region" description="Helical" evidence="1">
    <location>
        <begin position="173"/>
        <end position="190"/>
    </location>
</feature>
<evidence type="ECO:0000313" key="2">
    <source>
        <dbReference type="EMBL" id="SCY29977.1"/>
    </source>
</evidence>
<evidence type="ECO:0000256" key="1">
    <source>
        <dbReference type="SAM" id="Phobius"/>
    </source>
</evidence>
<keyword evidence="1" id="KW-0812">Transmembrane</keyword>
<feature type="transmembrane region" description="Helical" evidence="1">
    <location>
        <begin position="54"/>
        <end position="74"/>
    </location>
</feature>
<sequence length="268" mass="31170">MNSIFLLTMLGYAIFLFVSVEAFRKWHRFSLVFFVMLLVTFPIWANGIEGWFRWAKYLSVFIPVVVLGLSRVAVKDNKQGKFWSIFKSNGCLKFFYCIIFLNILEATLKDIALGNYFNAGAGAILCATLPFAPRYWHVSNKEKGLLFAYTTWFWAFLYTTWNACFVYAESPLYFAGSLTILSVAFFYPILKGRSELYIHARVYTLAIHLLLRASYDFFPRLMDATSWNHPDVLKWWGFFNALIGIPYLVWHFIQIKNGTSDVKFGLTR</sequence>
<feature type="transmembrane region" description="Helical" evidence="1">
    <location>
        <begin position="197"/>
        <end position="215"/>
    </location>
</feature>
<organism evidence="2 3">
    <name type="scientific">Alkaliphilus peptidifermentans DSM 18978</name>
    <dbReference type="NCBI Taxonomy" id="1120976"/>
    <lineage>
        <taxon>Bacteria</taxon>
        <taxon>Bacillati</taxon>
        <taxon>Bacillota</taxon>
        <taxon>Clostridia</taxon>
        <taxon>Peptostreptococcales</taxon>
        <taxon>Natronincolaceae</taxon>
        <taxon>Alkaliphilus</taxon>
    </lineage>
</organism>
<keyword evidence="1" id="KW-0472">Membrane</keyword>
<evidence type="ECO:0000313" key="3">
    <source>
        <dbReference type="Proteomes" id="UP000198636"/>
    </source>
</evidence>
<dbReference type="RefSeq" id="WP_091541167.1">
    <property type="nucleotide sequence ID" value="NZ_FMUS01000006.1"/>
</dbReference>
<feature type="transmembrane region" description="Helical" evidence="1">
    <location>
        <begin position="144"/>
        <end position="161"/>
    </location>
</feature>
<keyword evidence="1" id="KW-1133">Transmembrane helix</keyword>
<gene>
    <name evidence="2" type="ORF">SAMN03080606_01215</name>
</gene>
<feature type="transmembrane region" description="Helical" evidence="1">
    <location>
        <begin position="86"/>
        <end position="104"/>
    </location>
</feature>
<dbReference type="STRING" id="1120976.SAMN03080606_01215"/>
<name>A0A1G5ESP2_9FIRM</name>
<feature type="transmembrane region" description="Helical" evidence="1">
    <location>
        <begin position="116"/>
        <end position="132"/>
    </location>
</feature>
<proteinExistence type="predicted"/>
<dbReference type="Proteomes" id="UP000198636">
    <property type="component" value="Unassembled WGS sequence"/>
</dbReference>
<protein>
    <submittedName>
        <fullName evidence="2">Uncharacterized protein</fullName>
    </submittedName>
</protein>
<accession>A0A1G5ESP2</accession>
<dbReference type="AlphaFoldDB" id="A0A1G5ESP2"/>
<dbReference type="EMBL" id="FMUS01000006">
    <property type="protein sequence ID" value="SCY29977.1"/>
    <property type="molecule type" value="Genomic_DNA"/>
</dbReference>
<feature type="transmembrane region" description="Helical" evidence="1">
    <location>
        <begin position="6"/>
        <end position="23"/>
    </location>
</feature>